<name>A0ABP8CUF0_9FLAO</name>
<feature type="domain" description="AraC effector-binding" evidence="1">
    <location>
        <begin position="1"/>
        <end position="152"/>
    </location>
</feature>
<dbReference type="InterPro" id="IPR010499">
    <property type="entry name" value="AraC_E-bd"/>
</dbReference>
<dbReference type="RefSeq" id="WP_344714152.1">
    <property type="nucleotide sequence ID" value="NZ_BAABCB010000018.1"/>
</dbReference>
<dbReference type="SUPFAM" id="SSF55136">
    <property type="entry name" value="Probable bacterial effector-binding domain"/>
    <property type="match status" value="1"/>
</dbReference>
<dbReference type="Gene3D" id="3.20.80.10">
    <property type="entry name" value="Regulatory factor, effector binding domain"/>
    <property type="match status" value="1"/>
</dbReference>
<dbReference type="Proteomes" id="UP001501682">
    <property type="component" value="Unassembled WGS sequence"/>
</dbReference>
<dbReference type="Pfam" id="PF06445">
    <property type="entry name" value="GyrI-like"/>
    <property type="match status" value="1"/>
</dbReference>
<dbReference type="EMBL" id="BAABCB010000018">
    <property type="protein sequence ID" value="GAA4243523.1"/>
    <property type="molecule type" value="Genomic_DNA"/>
</dbReference>
<reference evidence="3" key="1">
    <citation type="journal article" date="2019" name="Int. J. Syst. Evol. Microbiol.">
        <title>The Global Catalogue of Microorganisms (GCM) 10K type strain sequencing project: providing services to taxonomists for standard genome sequencing and annotation.</title>
        <authorList>
            <consortium name="The Broad Institute Genomics Platform"/>
            <consortium name="The Broad Institute Genome Sequencing Center for Infectious Disease"/>
            <person name="Wu L."/>
            <person name="Ma J."/>
        </authorList>
    </citation>
    <scope>NUCLEOTIDE SEQUENCE [LARGE SCALE GENOMIC DNA]</scope>
    <source>
        <strain evidence="3">JCM 17633</strain>
    </source>
</reference>
<dbReference type="InterPro" id="IPR029442">
    <property type="entry name" value="GyrI-like"/>
</dbReference>
<accession>A0ABP8CUF0</accession>
<evidence type="ECO:0000259" key="1">
    <source>
        <dbReference type="SMART" id="SM00871"/>
    </source>
</evidence>
<organism evidence="2 3">
    <name type="scientific">Winogradskyella damuponensis</name>
    <dbReference type="NCBI Taxonomy" id="943939"/>
    <lineage>
        <taxon>Bacteria</taxon>
        <taxon>Pseudomonadati</taxon>
        <taxon>Bacteroidota</taxon>
        <taxon>Flavobacteriia</taxon>
        <taxon>Flavobacteriales</taxon>
        <taxon>Flavobacteriaceae</taxon>
        <taxon>Winogradskyella</taxon>
    </lineage>
</organism>
<gene>
    <name evidence="2" type="ORF">GCM10022292_18460</name>
</gene>
<dbReference type="PANTHER" id="PTHR36444">
    <property type="entry name" value="TRANSCRIPTIONAL REGULATOR PROTEIN YOBU-RELATED"/>
    <property type="match status" value="1"/>
</dbReference>
<dbReference type="InterPro" id="IPR053182">
    <property type="entry name" value="YobU-like_regulator"/>
</dbReference>
<comment type="caution">
    <text evidence="2">The sequence shown here is derived from an EMBL/GenBank/DDBJ whole genome shotgun (WGS) entry which is preliminary data.</text>
</comment>
<dbReference type="InterPro" id="IPR011256">
    <property type="entry name" value="Reg_factor_effector_dom_sf"/>
</dbReference>
<dbReference type="SMART" id="SM00871">
    <property type="entry name" value="AraC_E_bind"/>
    <property type="match status" value="1"/>
</dbReference>
<dbReference type="PANTHER" id="PTHR36444:SF2">
    <property type="entry name" value="TRANSCRIPTIONAL REGULATOR PROTEIN YOBU-RELATED"/>
    <property type="match status" value="1"/>
</dbReference>
<protein>
    <recommendedName>
        <fullName evidence="1">AraC effector-binding domain-containing protein</fullName>
    </recommendedName>
</protein>
<evidence type="ECO:0000313" key="2">
    <source>
        <dbReference type="EMBL" id="GAA4243523.1"/>
    </source>
</evidence>
<sequence>MHPQIITIESKIVVGIKSAMHHSEFGNIVALWKRFMPRHREIHNRLNNEFIALQVYDDFNTIEKPFDIWACVEVKNLDHIPEGMKSFTIPKGMYALCLHKGMDASKTYEQIMKKWLPHSGYTIDNRPHFQTMGEKYINGSPDSEEDFYVPVR</sequence>
<keyword evidence="3" id="KW-1185">Reference proteome</keyword>
<proteinExistence type="predicted"/>
<evidence type="ECO:0000313" key="3">
    <source>
        <dbReference type="Proteomes" id="UP001501682"/>
    </source>
</evidence>